<accession>A0ABP1NYD8</accession>
<organism evidence="2 3">
    <name type="scientific">Xylocopa violacea</name>
    <name type="common">Violet carpenter bee</name>
    <name type="synonym">Apis violacea</name>
    <dbReference type="NCBI Taxonomy" id="135666"/>
    <lineage>
        <taxon>Eukaryota</taxon>
        <taxon>Metazoa</taxon>
        <taxon>Ecdysozoa</taxon>
        <taxon>Arthropoda</taxon>
        <taxon>Hexapoda</taxon>
        <taxon>Insecta</taxon>
        <taxon>Pterygota</taxon>
        <taxon>Neoptera</taxon>
        <taxon>Endopterygota</taxon>
        <taxon>Hymenoptera</taxon>
        <taxon>Apocrita</taxon>
        <taxon>Aculeata</taxon>
        <taxon>Apoidea</taxon>
        <taxon>Anthophila</taxon>
        <taxon>Apidae</taxon>
        <taxon>Xylocopa</taxon>
        <taxon>Xylocopa</taxon>
    </lineage>
</organism>
<dbReference type="Proteomes" id="UP001642520">
    <property type="component" value="Unassembled WGS sequence"/>
</dbReference>
<keyword evidence="3" id="KW-1185">Reference proteome</keyword>
<feature type="transmembrane region" description="Helical" evidence="1">
    <location>
        <begin position="148"/>
        <end position="171"/>
    </location>
</feature>
<keyword evidence="1" id="KW-1133">Transmembrane helix</keyword>
<proteinExistence type="predicted"/>
<evidence type="ECO:0000313" key="3">
    <source>
        <dbReference type="Proteomes" id="UP001642520"/>
    </source>
</evidence>
<comment type="caution">
    <text evidence="2">The sequence shown here is derived from an EMBL/GenBank/DDBJ whole genome shotgun (WGS) entry which is preliminary data.</text>
</comment>
<gene>
    <name evidence="2" type="ORF">XYLVIOL_LOCUS7168</name>
</gene>
<evidence type="ECO:0000313" key="2">
    <source>
        <dbReference type="EMBL" id="CAL7945362.1"/>
    </source>
</evidence>
<dbReference type="EMBL" id="CAXAJV020001293">
    <property type="protein sequence ID" value="CAL7945362.1"/>
    <property type="molecule type" value="Genomic_DNA"/>
</dbReference>
<keyword evidence="1" id="KW-0812">Transmembrane</keyword>
<keyword evidence="1" id="KW-0472">Membrane</keyword>
<reference evidence="2 3" key="1">
    <citation type="submission" date="2024-08" db="EMBL/GenBank/DDBJ databases">
        <authorList>
            <person name="Will J Nash"/>
            <person name="Angela Man"/>
            <person name="Seanna McTaggart"/>
            <person name="Kendall Baker"/>
            <person name="Tom Barker"/>
            <person name="Leah Catchpole"/>
            <person name="Alex Durrant"/>
            <person name="Karim Gharbi"/>
            <person name="Naomi Irish"/>
            <person name="Gemy Kaithakottil"/>
            <person name="Debby Ku"/>
            <person name="Aaliyah Providence"/>
            <person name="Felix Shaw"/>
            <person name="David Swarbreck"/>
            <person name="Chris Watkins"/>
            <person name="Ann M. McCartney"/>
            <person name="Giulio Formenti"/>
            <person name="Alice Mouton"/>
            <person name="Noel Vella"/>
            <person name="Bjorn M von Reumont"/>
            <person name="Adriana Vella"/>
            <person name="Wilfried Haerty"/>
        </authorList>
    </citation>
    <scope>NUCLEOTIDE SEQUENCE [LARGE SCALE GENOMIC DNA]</scope>
</reference>
<evidence type="ECO:0000256" key="1">
    <source>
        <dbReference type="SAM" id="Phobius"/>
    </source>
</evidence>
<sequence length="193" mass="21721">MEDRTASENFCAALHPIIGGQPEARVLLEQDRYDPPSTSHFIRSLRLLRELPRQRTRSSSFTRESTPLERTSLQFGRQYLESSRTVELSRLAAANQRCPPPLDRLAVSPDINERIERRTDGRTDGRRETVRIVDLSSPGRRAGPSIHLVLYSGLLHFIPAAGAPAAVALLAPRSKYLTGEGNWRRFCSQVVDF</sequence>
<protein>
    <submittedName>
        <fullName evidence="2">Uncharacterized protein</fullName>
    </submittedName>
</protein>
<name>A0ABP1NYD8_XYLVO</name>